<dbReference type="RefSeq" id="WP_161442988.1">
    <property type="nucleotide sequence ID" value="NZ_WXWW01000061.1"/>
</dbReference>
<gene>
    <name evidence="1" type="ORF">CAG72_03765</name>
</gene>
<evidence type="ECO:0000313" key="2">
    <source>
        <dbReference type="Proteomes" id="UP000465712"/>
    </source>
</evidence>
<evidence type="ECO:0000313" key="1">
    <source>
        <dbReference type="EMBL" id="NAW64328.1"/>
    </source>
</evidence>
<name>A0A7X4W923_9GAMM</name>
<dbReference type="AlphaFoldDB" id="A0A7X4W923"/>
<dbReference type="EMBL" id="WXWW01000061">
    <property type="protein sequence ID" value="NAW64328.1"/>
    <property type="molecule type" value="Genomic_DNA"/>
</dbReference>
<reference evidence="1 2" key="1">
    <citation type="submission" date="2017-05" db="EMBL/GenBank/DDBJ databases">
        <title>High clonality and local adaptation shapes Vibrionaceae linages within an endangered oasis.</title>
        <authorList>
            <person name="Vazquez-Rosas-Landa M."/>
        </authorList>
    </citation>
    <scope>NUCLEOTIDE SEQUENCE [LARGE SCALE GENOMIC DNA]</scope>
    <source>
        <strain evidence="1 2">P46_P4S1P180</strain>
    </source>
</reference>
<organism evidence="1 2">
    <name type="scientific">Photobacterium halotolerans</name>
    <dbReference type="NCBI Taxonomy" id="265726"/>
    <lineage>
        <taxon>Bacteria</taxon>
        <taxon>Pseudomonadati</taxon>
        <taxon>Pseudomonadota</taxon>
        <taxon>Gammaproteobacteria</taxon>
        <taxon>Vibrionales</taxon>
        <taxon>Vibrionaceae</taxon>
        <taxon>Photobacterium</taxon>
    </lineage>
</organism>
<protein>
    <submittedName>
        <fullName evidence="1">Uncharacterized protein</fullName>
    </submittedName>
</protein>
<proteinExistence type="predicted"/>
<dbReference type="Proteomes" id="UP000465712">
    <property type="component" value="Unassembled WGS sequence"/>
</dbReference>
<sequence length="63" mass="7363">MSRNAEYEQRKKDCGFKKVTVWVPADRESDIKHAINELCENDNLTINVLRDLKTGRLVSMNRI</sequence>
<accession>A0A7X4W923</accession>
<comment type="caution">
    <text evidence="1">The sequence shown here is derived from an EMBL/GenBank/DDBJ whole genome shotgun (WGS) entry which is preliminary data.</text>
</comment>